<sequence length="285" mass="31514">MRNDQWRKKVATDKNSGVRLNELVDMFRDPYERKARAFPGLLMVLPILVAVASTWGTRHPIITGVVGMLVSCGAIFALGNLARDLGKEKQEKLVQGWGGLPTTWMLRHRDRSLEGGIKTVYHQLITQKLGLKMPTAQEELADPQAADDAYGTAARMLRDLTRGKEYSLLLKENISYGFRRNMYGARKLGWAISFAGILIGIVLSGSVSTRPWDIDATKFMDLPVSSALTLGVSSAMFVAWFYFGSAAVRRMGIAYSERLLEALRTIPGPTAARKKAAPKKDPQPS</sequence>
<protein>
    <recommendedName>
        <fullName evidence="4">DUF4231 domain-containing protein</fullName>
    </recommendedName>
</protein>
<organism evidence="2 3">
    <name type="scientific">Pelomonas candidula</name>
    <dbReference type="NCBI Taxonomy" id="3299025"/>
    <lineage>
        <taxon>Bacteria</taxon>
        <taxon>Pseudomonadati</taxon>
        <taxon>Pseudomonadota</taxon>
        <taxon>Betaproteobacteria</taxon>
        <taxon>Burkholderiales</taxon>
        <taxon>Sphaerotilaceae</taxon>
        <taxon>Roseateles</taxon>
    </lineage>
</organism>
<keyword evidence="1" id="KW-0812">Transmembrane</keyword>
<gene>
    <name evidence="2" type="ORF">ACG04R_14880</name>
</gene>
<evidence type="ECO:0000256" key="1">
    <source>
        <dbReference type="SAM" id="Phobius"/>
    </source>
</evidence>
<feature type="transmembrane region" description="Helical" evidence="1">
    <location>
        <begin position="227"/>
        <end position="248"/>
    </location>
</feature>
<feature type="transmembrane region" description="Helical" evidence="1">
    <location>
        <begin position="188"/>
        <end position="207"/>
    </location>
</feature>
<evidence type="ECO:0000313" key="3">
    <source>
        <dbReference type="Proteomes" id="UP001606134"/>
    </source>
</evidence>
<keyword evidence="3" id="KW-1185">Reference proteome</keyword>
<dbReference type="Proteomes" id="UP001606134">
    <property type="component" value="Unassembled WGS sequence"/>
</dbReference>
<evidence type="ECO:0008006" key="4">
    <source>
        <dbReference type="Google" id="ProtNLM"/>
    </source>
</evidence>
<reference evidence="2 3" key="1">
    <citation type="submission" date="2024-08" db="EMBL/GenBank/DDBJ databases">
        <authorList>
            <person name="Lu H."/>
        </authorList>
    </citation>
    <scope>NUCLEOTIDE SEQUENCE [LARGE SCALE GENOMIC DNA]</scope>
    <source>
        <strain evidence="2 3">BYS78W</strain>
    </source>
</reference>
<dbReference type="RefSeq" id="WP_394411900.1">
    <property type="nucleotide sequence ID" value="NZ_JBIGIC010000007.1"/>
</dbReference>
<keyword evidence="1" id="KW-1133">Transmembrane helix</keyword>
<dbReference type="EMBL" id="JBIGIC010000007">
    <property type="protein sequence ID" value="MFG6487966.1"/>
    <property type="molecule type" value="Genomic_DNA"/>
</dbReference>
<feature type="transmembrane region" description="Helical" evidence="1">
    <location>
        <begin position="37"/>
        <end position="55"/>
    </location>
</feature>
<accession>A0ABW7HE33</accession>
<evidence type="ECO:0000313" key="2">
    <source>
        <dbReference type="EMBL" id="MFG6487966.1"/>
    </source>
</evidence>
<name>A0ABW7HE33_9BURK</name>
<keyword evidence="1" id="KW-0472">Membrane</keyword>
<comment type="caution">
    <text evidence="2">The sequence shown here is derived from an EMBL/GenBank/DDBJ whole genome shotgun (WGS) entry which is preliminary data.</text>
</comment>
<feature type="transmembrane region" description="Helical" evidence="1">
    <location>
        <begin position="61"/>
        <end position="82"/>
    </location>
</feature>
<proteinExistence type="predicted"/>